<dbReference type="EC" id="2.3.2.31" evidence="4"/>
<sequence>MQIGDIFSHQTTPATTSLPSPVPVGATTSPSSPGHIPLMGAAGAAGDASLLPAPLHVSSPRSSIRLCTPQAGWSCPKCTFINKPTRPGCEMCSTDRPPDYVIPGGYEPDEMELWRMQQEQEGMLQYQQAERLQNFQQLLQLEQEVLVPNQEGMECRICYQHVPPGQGVLLRECLHNFCRDCLRQVINYSEEPAVSCPYRDDSYACSSHLQEREIRALVSPEEYRLFLERSLVLAERRTQNSFHCKTPDCRGWCIYEDSVNEFRCPICQALNCLLCKVIESNPLPKQLPTPCGTGRRPHSPQCSPSQCSVTSPTEVLTHIGAELPVLQLMAVSPRPVST</sequence>
<feature type="domain" description="RanBP2-type" evidence="15">
    <location>
        <begin position="69"/>
        <end position="98"/>
    </location>
</feature>
<dbReference type="PANTHER" id="PTHR22770:SF45">
    <property type="entry name" value="RANBP-TYPE AND C3HC4-TYPE ZINC FINGER-CONTAINING PROTEIN 1"/>
    <property type="match status" value="1"/>
</dbReference>
<dbReference type="GO" id="GO:0071797">
    <property type="term" value="C:LUBAC complex"/>
    <property type="evidence" value="ECO:0007669"/>
    <property type="project" value="TreeGrafter"/>
</dbReference>
<evidence type="ECO:0000256" key="12">
    <source>
        <dbReference type="PROSITE-ProRule" id="PRU00322"/>
    </source>
</evidence>
<dbReference type="InterPro" id="IPR044066">
    <property type="entry name" value="TRIAD_supradom"/>
</dbReference>
<dbReference type="GO" id="GO:0008270">
    <property type="term" value="F:zinc ion binding"/>
    <property type="evidence" value="ECO:0007669"/>
    <property type="project" value="UniProtKB-KW"/>
</dbReference>
<dbReference type="InParanoid" id="A0A803XYC6"/>
<feature type="compositionally biased region" description="Polar residues" evidence="13">
    <location>
        <begin position="8"/>
        <end position="19"/>
    </location>
</feature>
<evidence type="ECO:0000256" key="8">
    <source>
        <dbReference type="ARBA" id="ARBA00022737"/>
    </source>
</evidence>
<reference evidence="17" key="1">
    <citation type="journal article" date="2010" name="PLoS Biol.">
        <title>Multi-platform next-generation sequencing of the domestic turkey (Meleagris gallopavo): genome assembly and analysis.</title>
        <authorList>
            <person name="Dalloul R.A."/>
            <person name="Long J.A."/>
            <person name="Zimin A.V."/>
            <person name="Aslam L."/>
            <person name="Beal K."/>
            <person name="Blomberg L.A."/>
            <person name="Bouffard P."/>
            <person name="Burt D.W."/>
            <person name="Crasta O."/>
            <person name="Crooijmans R.P."/>
            <person name="Cooper K."/>
            <person name="Coulombe R.A."/>
            <person name="De S."/>
            <person name="Delany M.E."/>
            <person name="Dodgson J.B."/>
            <person name="Dong J.J."/>
            <person name="Evans C."/>
            <person name="Frederickson K.M."/>
            <person name="Flicek P."/>
            <person name="Florea L."/>
            <person name="Folkerts O."/>
            <person name="Groenen M.A."/>
            <person name="Harkins T.T."/>
            <person name="Herrero J."/>
            <person name="Hoffmann S."/>
            <person name="Megens H.J."/>
            <person name="Jiang A."/>
            <person name="de Jong P."/>
            <person name="Kaiser P."/>
            <person name="Kim H."/>
            <person name="Kim K.W."/>
            <person name="Kim S."/>
            <person name="Langenberger D."/>
            <person name="Lee M.K."/>
            <person name="Lee T."/>
            <person name="Mane S."/>
            <person name="Marcais G."/>
            <person name="Marz M."/>
            <person name="McElroy A.P."/>
            <person name="Modise T."/>
            <person name="Nefedov M."/>
            <person name="Notredame C."/>
            <person name="Paton I.R."/>
            <person name="Payne W.S."/>
            <person name="Pertea G."/>
            <person name="Prickett D."/>
            <person name="Puiu D."/>
            <person name="Qioa D."/>
            <person name="Raineri E."/>
            <person name="Ruffier M."/>
            <person name="Salzberg S.L."/>
            <person name="Schatz M.C."/>
            <person name="Scheuring C."/>
            <person name="Schmidt C.J."/>
            <person name="Schroeder S."/>
            <person name="Searle S.M."/>
            <person name="Smith E.J."/>
            <person name="Smith J."/>
            <person name="Sonstegard T.S."/>
            <person name="Stadler P.F."/>
            <person name="Tafer H."/>
            <person name="Tu Z.J."/>
            <person name="Van Tassell C.P."/>
            <person name="Vilella A.J."/>
            <person name="Williams K.P."/>
            <person name="Yorke J.A."/>
            <person name="Zhang L."/>
            <person name="Zhang H.B."/>
            <person name="Zhang X."/>
            <person name="Zhang Y."/>
            <person name="Reed K.M."/>
        </authorList>
    </citation>
    <scope>NUCLEOTIDE SEQUENCE [LARGE SCALE GENOMIC DNA]</scope>
</reference>
<evidence type="ECO:0000256" key="1">
    <source>
        <dbReference type="ARBA" id="ARBA00001798"/>
    </source>
</evidence>
<proteinExistence type="inferred from homology"/>
<dbReference type="InterPro" id="IPR047558">
    <property type="entry name" value="BRcat_RBR_HOIL1"/>
</dbReference>
<dbReference type="InterPro" id="IPR018957">
    <property type="entry name" value="Znf_C3HC4_RING-type"/>
</dbReference>
<evidence type="ECO:0000256" key="2">
    <source>
        <dbReference type="ARBA" id="ARBA00004906"/>
    </source>
</evidence>
<gene>
    <name evidence="17" type="primary">RBCK1</name>
</gene>
<evidence type="ECO:0000256" key="11">
    <source>
        <dbReference type="ARBA" id="ARBA00022833"/>
    </source>
</evidence>
<keyword evidence="18" id="KW-1185">Reference proteome</keyword>
<dbReference type="PANTHER" id="PTHR22770">
    <property type="entry name" value="UBIQUITIN CONJUGATING ENZYME 7 INTERACTING PROTEIN-RELATED"/>
    <property type="match status" value="1"/>
</dbReference>
<dbReference type="InterPro" id="IPR013083">
    <property type="entry name" value="Znf_RING/FYVE/PHD"/>
</dbReference>
<dbReference type="PROSITE" id="PS50199">
    <property type="entry name" value="ZF_RANBP2_2"/>
    <property type="match status" value="1"/>
</dbReference>
<evidence type="ECO:0000259" key="16">
    <source>
        <dbReference type="PROSITE" id="PS51873"/>
    </source>
</evidence>
<feature type="domain" description="RING-type" evidence="16">
    <location>
        <begin position="151"/>
        <end position="338"/>
    </location>
</feature>
<dbReference type="InterPro" id="IPR036443">
    <property type="entry name" value="Znf_RanBP2_sf"/>
</dbReference>
<organism evidence="17 18">
    <name type="scientific">Meleagris gallopavo</name>
    <name type="common">Wild turkey</name>
    <dbReference type="NCBI Taxonomy" id="9103"/>
    <lineage>
        <taxon>Eukaryota</taxon>
        <taxon>Metazoa</taxon>
        <taxon>Chordata</taxon>
        <taxon>Craniata</taxon>
        <taxon>Vertebrata</taxon>
        <taxon>Euteleostomi</taxon>
        <taxon>Archelosauria</taxon>
        <taxon>Archosauria</taxon>
        <taxon>Dinosauria</taxon>
        <taxon>Saurischia</taxon>
        <taxon>Theropoda</taxon>
        <taxon>Coelurosauria</taxon>
        <taxon>Aves</taxon>
        <taxon>Neognathae</taxon>
        <taxon>Galloanserae</taxon>
        <taxon>Galliformes</taxon>
        <taxon>Phasianidae</taxon>
        <taxon>Meleagridinae</taxon>
        <taxon>Meleagris</taxon>
    </lineage>
</organism>
<dbReference type="CDD" id="cd16633">
    <property type="entry name" value="mRING-HC-C3HC3D_RBR_HOIL1"/>
    <property type="match status" value="1"/>
</dbReference>
<dbReference type="PROSITE" id="PS50089">
    <property type="entry name" value="ZF_RING_2"/>
    <property type="match status" value="1"/>
</dbReference>
<comment type="catalytic activity">
    <reaction evidence="1">
        <text>[E2 ubiquitin-conjugating enzyme]-S-ubiquitinyl-L-cysteine + [acceptor protein]-L-lysine = [E2 ubiquitin-conjugating enzyme]-L-cysteine + [acceptor protein]-N(6)-ubiquitinyl-L-lysine.</text>
        <dbReference type="EC" id="2.3.2.31"/>
    </reaction>
</comment>
<reference evidence="17" key="3">
    <citation type="submission" date="2025-09" db="UniProtKB">
        <authorList>
            <consortium name="Ensembl"/>
        </authorList>
    </citation>
    <scope>IDENTIFICATION</scope>
</reference>
<dbReference type="Pfam" id="PF00097">
    <property type="entry name" value="zf-C3HC4"/>
    <property type="match status" value="1"/>
</dbReference>
<dbReference type="Gene3D" id="2.30.30.380">
    <property type="entry name" value="Zn-finger domain of Sec23/24"/>
    <property type="match status" value="1"/>
</dbReference>
<dbReference type="PROSITE" id="PS01358">
    <property type="entry name" value="ZF_RANBP2_1"/>
    <property type="match status" value="1"/>
</dbReference>
<dbReference type="Proteomes" id="UP000001645">
    <property type="component" value="Unplaced"/>
</dbReference>
<comment type="similarity">
    <text evidence="3">Belongs to the RBR family.</text>
</comment>
<dbReference type="AlphaFoldDB" id="A0A803XYC6"/>
<dbReference type="FunFam" id="3.30.40.10:FF:000137">
    <property type="entry name" value="RanBP-type and C3HC4-type zinc finger-containing protein 1"/>
    <property type="match status" value="1"/>
</dbReference>
<feature type="region of interest" description="Disordered" evidence="13">
    <location>
        <begin position="1"/>
        <end position="32"/>
    </location>
</feature>
<keyword evidence="10" id="KW-0833">Ubl conjugation pathway</keyword>
<evidence type="ECO:0000259" key="15">
    <source>
        <dbReference type="PROSITE" id="PS50199"/>
    </source>
</evidence>
<dbReference type="InterPro" id="IPR001876">
    <property type="entry name" value="Znf_RanBP2"/>
</dbReference>
<dbReference type="SUPFAM" id="SSF57850">
    <property type="entry name" value="RING/U-box"/>
    <property type="match status" value="2"/>
</dbReference>
<evidence type="ECO:0000256" key="7">
    <source>
        <dbReference type="ARBA" id="ARBA00022723"/>
    </source>
</evidence>
<reference evidence="17" key="2">
    <citation type="submission" date="2025-08" db="UniProtKB">
        <authorList>
            <consortium name="Ensembl"/>
        </authorList>
    </citation>
    <scope>IDENTIFICATION</scope>
</reference>
<dbReference type="PROSITE" id="PS00518">
    <property type="entry name" value="ZF_RING_1"/>
    <property type="match status" value="1"/>
</dbReference>
<dbReference type="InterPro" id="IPR017907">
    <property type="entry name" value="Znf_RING_CS"/>
</dbReference>
<dbReference type="Gene3D" id="3.30.40.10">
    <property type="entry name" value="Zinc/RING finger domain, C3HC4 (zinc finger)"/>
    <property type="match status" value="1"/>
</dbReference>
<keyword evidence="9 12" id="KW-0863">Zinc-finger</keyword>
<evidence type="ECO:0000313" key="18">
    <source>
        <dbReference type="Proteomes" id="UP000001645"/>
    </source>
</evidence>
<dbReference type="GO" id="GO:0043123">
    <property type="term" value="P:positive regulation of canonical NF-kappaB signal transduction"/>
    <property type="evidence" value="ECO:0007669"/>
    <property type="project" value="TreeGrafter"/>
</dbReference>
<keyword evidence="7" id="KW-0479">Metal-binding</keyword>
<feature type="domain" description="RING-type" evidence="14">
    <location>
        <begin position="155"/>
        <end position="197"/>
    </location>
</feature>
<comment type="pathway">
    <text evidence="2">Protein modification; protein ubiquitination.</text>
</comment>
<evidence type="ECO:0000256" key="5">
    <source>
        <dbReference type="ARBA" id="ARBA00017887"/>
    </source>
</evidence>
<evidence type="ECO:0000256" key="4">
    <source>
        <dbReference type="ARBA" id="ARBA00012251"/>
    </source>
</evidence>
<dbReference type="FunFam" id="2.30.30.380:FF:000007">
    <property type="entry name" value="RanBP-type and C3HC4-type zinc finger-containing protein 1"/>
    <property type="match status" value="1"/>
</dbReference>
<keyword evidence="11" id="KW-0862">Zinc</keyword>
<dbReference type="UniPathway" id="UPA00143"/>
<dbReference type="GO" id="GO:0061630">
    <property type="term" value="F:ubiquitin protein ligase activity"/>
    <property type="evidence" value="ECO:0007669"/>
    <property type="project" value="UniProtKB-EC"/>
</dbReference>
<dbReference type="SMART" id="SM00547">
    <property type="entry name" value="ZnF_RBZ"/>
    <property type="match status" value="1"/>
</dbReference>
<dbReference type="InterPro" id="IPR001841">
    <property type="entry name" value="Znf_RING"/>
</dbReference>
<dbReference type="InterPro" id="IPR047559">
    <property type="entry name" value="HOIL1_RBR_mRING-HC-C3HC3D"/>
</dbReference>
<dbReference type="SUPFAM" id="SSF90209">
    <property type="entry name" value="Ran binding protein zinc finger-like"/>
    <property type="match status" value="1"/>
</dbReference>
<name>A0A803XYC6_MELGA</name>
<evidence type="ECO:0000256" key="10">
    <source>
        <dbReference type="ARBA" id="ARBA00022786"/>
    </source>
</evidence>
<dbReference type="GeneTree" id="ENSGT00940000161574"/>
<dbReference type="GO" id="GO:0097039">
    <property type="term" value="P:protein linear polyubiquitination"/>
    <property type="evidence" value="ECO:0007669"/>
    <property type="project" value="TreeGrafter"/>
</dbReference>
<dbReference type="CDD" id="cd20345">
    <property type="entry name" value="BRcat_RBR_HOIL1"/>
    <property type="match status" value="1"/>
</dbReference>
<evidence type="ECO:0000313" key="17">
    <source>
        <dbReference type="Ensembl" id="ENSMGAP00000024522.1"/>
    </source>
</evidence>
<evidence type="ECO:0000256" key="3">
    <source>
        <dbReference type="ARBA" id="ARBA00008278"/>
    </source>
</evidence>
<evidence type="ECO:0000256" key="9">
    <source>
        <dbReference type="ARBA" id="ARBA00022771"/>
    </source>
</evidence>
<evidence type="ECO:0000259" key="14">
    <source>
        <dbReference type="PROSITE" id="PS50089"/>
    </source>
</evidence>
<keyword evidence="6" id="KW-0808">Transferase</keyword>
<evidence type="ECO:0000256" key="6">
    <source>
        <dbReference type="ARBA" id="ARBA00022679"/>
    </source>
</evidence>
<accession>A0A803XYC6</accession>
<dbReference type="GO" id="GO:0043161">
    <property type="term" value="P:proteasome-mediated ubiquitin-dependent protein catabolic process"/>
    <property type="evidence" value="ECO:0007669"/>
    <property type="project" value="TreeGrafter"/>
</dbReference>
<keyword evidence="8" id="KW-0677">Repeat</keyword>
<dbReference type="InterPro" id="IPR051628">
    <property type="entry name" value="LUBAC_E3_Ligases"/>
</dbReference>
<dbReference type="GO" id="GO:0043130">
    <property type="term" value="F:ubiquitin binding"/>
    <property type="evidence" value="ECO:0007669"/>
    <property type="project" value="TreeGrafter"/>
</dbReference>
<dbReference type="Ensembl" id="ENSMGAT00000027801.1">
    <property type="protein sequence ID" value="ENSMGAP00000024522.1"/>
    <property type="gene ID" value="ENSMGAG00000019378.1"/>
</dbReference>
<dbReference type="PROSITE" id="PS51873">
    <property type="entry name" value="TRIAD"/>
    <property type="match status" value="1"/>
</dbReference>
<protein>
    <recommendedName>
        <fullName evidence="5">RanBP-type and C3HC4-type zinc finger-containing protein 1</fullName>
        <ecNumber evidence="4">2.3.2.31</ecNumber>
    </recommendedName>
</protein>
<evidence type="ECO:0000256" key="13">
    <source>
        <dbReference type="SAM" id="MobiDB-lite"/>
    </source>
</evidence>
<dbReference type="Pfam" id="PF00641">
    <property type="entry name" value="Zn_ribbon_RanBP"/>
    <property type="match status" value="1"/>
</dbReference>